<evidence type="ECO:0000313" key="2">
    <source>
        <dbReference type="Proteomes" id="UP000887159"/>
    </source>
</evidence>
<name>A0A8X7BFU3_TRICX</name>
<sequence length="140" mass="15350">MVSMSKITLYVENIELSSVLSHAIDEACDIKDTAQVALFVRYLSSQGPKEELGGLLPLSAQTKGADIANAVQKCFKDNKIVSIATDGSRRAHPLSAPDGGSQAVLERPPLLRLFAWKDRQLLPPHYQFHHALALISPEFQ</sequence>
<reference evidence="1" key="1">
    <citation type="submission" date="2020-08" db="EMBL/GenBank/DDBJ databases">
        <title>Multicomponent nature underlies the extraordinary mechanical properties of spider dragline silk.</title>
        <authorList>
            <person name="Kono N."/>
            <person name="Nakamura H."/>
            <person name="Mori M."/>
            <person name="Yoshida Y."/>
            <person name="Ohtoshi R."/>
            <person name="Malay A.D."/>
            <person name="Moran D.A.P."/>
            <person name="Tomita M."/>
            <person name="Numata K."/>
            <person name="Arakawa K."/>
        </authorList>
    </citation>
    <scope>NUCLEOTIDE SEQUENCE</scope>
</reference>
<proteinExistence type="predicted"/>
<protein>
    <submittedName>
        <fullName evidence="1">DUF4371 domain-containing protein</fullName>
    </submittedName>
</protein>
<dbReference type="PANTHER" id="PTHR45913:SF5">
    <property type="entry name" value="GENERAL TRANSCRIPTION FACTOR II-I REPEAT DOMAIN-CONTAINING PROTEIN 2A-LIKE PROTEIN"/>
    <property type="match status" value="1"/>
</dbReference>
<dbReference type="PANTHER" id="PTHR45913">
    <property type="entry name" value="EPM2A-INTERACTING PROTEIN 1"/>
    <property type="match status" value="1"/>
</dbReference>
<accession>A0A8X7BFU3</accession>
<keyword evidence="2" id="KW-1185">Reference proteome</keyword>
<gene>
    <name evidence="1" type="primary">AVEN_132281_1</name>
    <name evidence="1" type="ORF">TNCV_4721421</name>
</gene>
<dbReference type="AlphaFoldDB" id="A0A8X7BFU3"/>
<dbReference type="EMBL" id="BMAU01021387">
    <property type="protein sequence ID" value="GFY29014.1"/>
    <property type="molecule type" value="Genomic_DNA"/>
</dbReference>
<comment type="caution">
    <text evidence="1">The sequence shown here is derived from an EMBL/GenBank/DDBJ whole genome shotgun (WGS) entry which is preliminary data.</text>
</comment>
<organism evidence="1 2">
    <name type="scientific">Trichonephila clavipes</name>
    <name type="common">Golden silk orbweaver</name>
    <name type="synonym">Nephila clavipes</name>
    <dbReference type="NCBI Taxonomy" id="2585209"/>
    <lineage>
        <taxon>Eukaryota</taxon>
        <taxon>Metazoa</taxon>
        <taxon>Ecdysozoa</taxon>
        <taxon>Arthropoda</taxon>
        <taxon>Chelicerata</taxon>
        <taxon>Arachnida</taxon>
        <taxon>Araneae</taxon>
        <taxon>Araneomorphae</taxon>
        <taxon>Entelegynae</taxon>
        <taxon>Araneoidea</taxon>
        <taxon>Nephilidae</taxon>
        <taxon>Trichonephila</taxon>
    </lineage>
</organism>
<dbReference type="Proteomes" id="UP000887159">
    <property type="component" value="Unassembled WGS sequence"/>
</dbReference>
<evidence type="ECO:0000313" key="1">
    <source>
        <dbReference type="EMBL" id="GFY29014.1"/>
    </source>
</evidence>